<comment type="caution">
    <text evidence="7">The sequence shown here is derived from an EMBL/GenBank/DDBJ whole genome shotgun (WGS) entry which is preliminary data.</text>
</comment>
<feature type="compositionally biased region" description="Basic and acidic residues" evidence="5">
    <location>
        <begin position="234"/>
        <end position="251"/>
    </location>
</feature>
<dbReference type="CDD" id="cd03230">
    <property type="entry name" value="ABC_DR_subfamily_A"/>
    <property type="match status" value="1"/>
</dbReference>
<keyword evidence="2" id="KW-0813">Transport</keyword>
<evidence type="ECO:0000256" key="5">
    <source>
        <dbReference type="SAM" id="MobiDB-lite"/>
    </source>
</evidence>
<protein>
    <submittedName>
        <fullName evidence="7">ABC transporter ATP-binding protein</fullName>
    </submittedName>
</protein>
<dbReference type="PANTHER" id="PTHR42711">
    <property type="entry name" value="ABC TRANSPORTER ATP-BINDING PROTEIN"/>
    <property type="match status" value="1"/>
</dbReference>
<evidence type="ECO:0000259" key="6">
    <source>
        <dbReference type="PROSITE" id="PS50893"/>
    </source>
</evidence>
<dbReference type="AlphaFoldDB" id="A0AAV3TC71"/>
<evidence type="ECO:0000256" key="4">
    <source>
        <dbReference type="ARBA" id="ARBA00022840"/>
    </source>
</evidence>
<evidence type="ECO:0000256" key="3">
    <source>
        <dbReference type="ARBA" id="ARBA00022741"/>
    </source>
</evidence>
<evidence type="ECO:0000256" key="1">
    <source>
        <dbReference type="ARBA" id="ARBA00005417"/>
    </source>
</evidence>
<keyword evidence="8" id="KW-1185">Reference proteome</keyword>
<dbReference type="GO" id="GO:0016887">
    <property type="term" value="F:ATP hydrolysis activity"/>
    <property type="evidence" value="ECO:0007669"/>
    <property type="project" value="InterPro"/>
</dbReference>
<evidence type="ECO:0000256" key="2">
    <source>
        <dbReference type="ARBA" id="ARBA00022448"/>
    </source>
</evidence>
<comment type="similarity">
    <text evidence="1">Belongs to the ABC transporter superfamily.</text>
</comment>
<keyword evidence="4 7" id="KW-0067">ATP-binding</keyword>
<dbReference type="Gene3D" id="3.40.50.300">
    <property type="entry name" value="P-loop containing nucleotide triphosphate hydrolases"/>
    <property type="match status" value="1"/>
</dbReference>
<dbReference type="InterPro" id="IPR003439">
    <property type="entry name" value="ABC_transporter-like_ATP-bd"/>
</dbReference>
<organism evidence="7 8">
    <name type="scientific">Natronoarchaeum mannanilyticum</name>
    <dbReference type="NCBI Taxonomy" id="926360"/>
    <lineage>
        <taxon>Archaea</taxon>
        <taxon>Methanobacteriati</taxon>
        <taxon>Methanobacteriota</taxon>
        <taxon>Stenosarchaea group</taxon>
        <taxon>Halobacteria</taxon>
        <taxon>Halobacteriales</taxon>
        <taxon>Natronoarchaeaceae</taxon>
    </lineage>
</organism>
<dbReference type="RefSeq" id="WP_343774487.1">
    <property type="nucleotide sequence ID" value="NZ_BAAADV010000007.1"/>
</dbReference>
<dbReference type="Pfam" id="PF00005">
    <property type="entry name" value="ABC_tran"/>
    <property type="match status" value="1"/>
</dbReference>
<dbReference type="EMBL" id="BAAADV010000007">
    <property type="protein sequence ID" value="GAA0677024.1"/>
    <property type="molecule type" value="Genomic_DNA"/>
</dbReference>
<dbReference type="InterPro" id="IPR050763">
    <property type="entry name" value="ABC_transporter_ATP-binding"/>
</dbReference>
<evidence type="ECO:0000313" key="8">
    <source>
        <dbReference type="Proteomes" id="UP001500420"/>
    </source>
</evidence>
<dbReference type="SUPFAM" id="SSF52540">
    <property type="entry name" value="P-loop containing nucleoside triphosphate hydrolases"/>
    <property type="match status" value="1"/>
</dbReference>
<keyword evidence="3" id="KW-0547">Nucleotide-binding</keyword>
<dbReference type="PANTHER" id="PTHR42711:SF5">
    <property type="entry name" value="ABC TRANSPORTER ATP-BINDING PROTEIN NATA"/>
    <property type="match status" value="1"/>
</dbReference>
<dbReference type="Proteomes" id="UP001500420">
    <property type="component" value="Unassembled WGS sequence"/>
</dbReference>
<gene>
    <name evidence="7" type="ORF">GCM10009020_26100</name>
</gene>
<name>A0AAV3TC71_9EURY</name>
<accession>A0AAV3TC71</accession>
<dbReference type="GO" id="GO:0005524">
    <property type="term" value="F:ATP binding"/>
    <property type="evidence" value="ECO:0007669"/>
    <property type="project" value="UniProtKB-KW"/>
</dbReference>
<feature type="region of interest" description="Disordered" evidence="5">
    <location>
        <begin position="224"/>
        <end position="260"/>
    </location>
</feature>
<dbReference type="InterPro" id="IPR003593">
    <property type="entry name" value="AAA+_ATPase"/>
</dbReference>
<sequence>MSCIRMTDVRKSYGDFLALDGLSLSVERGETFGLLGPNGAGKTTTIQLLTGQATPDSGELSVLGTDPATEPIETRRKVGIVPEKESPPSFQSPREYFQFVGRVREIDPDTLAARVDEWAERLSFRDKLDAMATDLSRGQQQKVMISQAFLHDPDVVFIDEPLANLDPIVQARVKEFFEEYREDGNALFLSTHHIEVAEEICTRVGVVADGKLVSEREPAKMGADESLLDAFVDEVDRSGDGGRSDESDAEGRSSTPTARR</sequence>
<proteinExistence type="inferred from homology"/>
<dbReference type="PROSITE" id="PS50893">
    <property type="entry name" value="ABC_TRANSPORTER_2"/>
    <property type="match status" value="1"/>
</dbReference>
<reference evidence="7 8" key="1">
    <citation type="journal article" date="2019" name="Int. J. Syst. Evol. Microbiol.">
        <title>The Global Catalogue of Microorganisms (GCM) 10K type strain sequencing project: providing services to taxonomists for standard genome sequencing and annotation.</title>
        <authorList>
            <consortium name="The Broad Institute Genomics Platform"/>
            <consortium name="The Broad Institute Genome Sequencing Center for Infectious Disease"/>
            <person name="Wu L."/>
            <person name="Ma J."/>
        </authorList>
    </citation>
    <scope>NUCLEOTIDE SEQUENCE [LARGE SCALE GENOMIC DNA]</scope>
    <source>
        <strain evidence="7 8">JCM 16328</strain>
    </source>
</reference>
<dbReference type="SMART" id="SM00382">
    <property type="entry name" value="AAA"/>
    <property type="match status" value="1"/>
</dbReference>
<dbReference type="InterPro" id="IPR027417">
    <property type="entry name" value="P-loop_NTPase"/>
</dbReference>
<feature type="domain" description="ABC transporter" evidence="6">
    <location>
        <begin position="4"/>
        <end position="234"/>
    </location>
</feature>
<evidence type="ECO:0000313" key="7">
    <source>
        <dbReference type="EMBL" id="GAA0677024.1"/>
    </source>
</evidence>